<name>A0ABQ8G2I7_9PEZI</name>
<dbReference type="EMBL" id="JAGTJR010000024">
    <property type="protein sequence ID" value="KAH7042795.1"/>
    <property type="molecule type" value="Genomic_DNA"/>
</dbReference>
<organism evidence="2 3">
    <name type="scientific">Macrophomina phaseolina</name>
    <dbReference type="NCBI Taxonomy" id="35725"/>
    <lineage>
        <taxon>Eukaryota</taxon>
        <taxon>Fungi</taxon>
        <taxon>Dikarya</taxon>
        <taxon>Ascomycota</taxon>
        <taxon>Pezizomycotina</taxon>
        <taxon>Dothideomycetes</taxon>
        <taxon>Dothideomycetes incertae sedis</taxon>
        <taxon>Botryosphaeriales</taxon>
        <taxon>Botryosphaeriaceae</taxon>
        <taxon>Macrophomina</taxon>
    </lineage>
</organism>
<feature type="transmembrane region" description="Helical" evidence="1">
    <location>
        <begin position="110"/>
        <end position="133"/>
    </location>
</feature>
<gene>
    <name evidence="2" type="ORF">B0J12DRAFT_673125</name>
</gene>
<proteinExistence type="predicted"/>
<keyword evidence="1" id="KW-1133">Transmembrane helix</keyword>
<evidence type="ECO:0000256" key="1">
    <source>
        <dbReference type="SAM" id="Phobius"/>
    </source>
</evidence>
<sequence length="613" mass="68128">MQHLGHDGRHEGRADARLVDERAQSRQVHALLFRRNADAPAVHKRREDLEDGGVEDVRGKLQHACLRPKRLPVVAARGAHGPVLQHHTLRLARAAGCENDVRDVLSSGRVLLILLILLLLFLLQHLFCLLRHLNQHVRHPFRLLHAQGAADEDPGAKLLNNRLPSIPRVLRVERHEGGASPQHCQDGNNVPRRALKAQRHQITPANTELPKPARQPSRLAVELPVREADAARADSFSVRGRGRRSGNLAVQRSARLQRRRARVPGTGERLVVLAKQPHRCHRRLRRQAGQLVDDGGQVVAQGLGVRARERLRVEGGAQRDVVGVQQALEHERVDVVALVRRHEVVDDLDAEPVRVAVVGLHDEQVLEVAGVARHGRDVLHAVVLVRDQRVGLALDGIQQLRDRVVAAGGGVDADGQRGKRRAQHLVDAWHRRVAARHGGAEDDVLRLGPVRQHQRPRRAQHRRCRDVCVCAASGGHVESEDVVANLVPLCRACKSSAWEINSRGALELVLEESRRVFGVGRLDVFDVAAERAGRLDVRLVARVRLLQHGKDLRQAPAIVDGVVCHPDKVRCPLGIRRHGVARQRRAVLHRRRLLHLGNEGRHVSPSILSSLLL</sequence>
<reference evidence="2 3" key="1">
    <citation type="journal article" date="2021" name="Nat. Commun.">
        <title>Genetic determinants of endophytism in the Arabidopsis root mycobiome.</title>
        <authorList>
            <person name="Mesny F."/>
            <person name="Miyauchi S."/>
            <person name="Thiergart T."/>
            <person name="Pickel B."/>
            <person name="Atanasova L."/>
            <person name="Karlsson M."/>
            <person name="Huettel B."/>
            <person name="Barry K.W."/>
            <person name="Haridas S."/>
            <person name="Chen C."/>
            <person name="Bauer D."/>
            <person name="Andreopoulos W."/>
            <person name="Pangilinan J."/>
            <person name="LaButti K."/>
            <person name="Riley R."/>
            <person name="Lipzen A."/>
            <person name="Clum A."/>
            <person name="Drula E."/>
            <person name="Henrissat B."/>
            <person name="Kohler A."/>
            <person name="Grigoriev I.V."/>
            <person name="Martin F.M."/>
            <person name="Hacquard S."/>
        </authorList>
    </citation>
    <scope>NUCLEOTIDE SEQUENCE [LARGE SCALE GENOMIC DNA]</scope>
    <source>
        <strain evidence="2 3">MPI-SDFR-AT-0080</strain>
    </source>
</reference>
<evidence type="ECO:0000313" key="2">
    <source>
        <dbReference type="EMBL" id="KAH7042795.1"/>
    </source>
</evidence>
<protein>
    <submittedName>
        <fullName evidence="2">Uncharacterized protein</fullName>
    </submittedName>
</protein>
<keyword evidence="3" id="KW-1185">Reference proteome</keyword>
<accession>A0ABQ8G2I7</accession>
<keyword evidence="1" id="KW-0812">Transmembrane</keyword>
<evidence type="ECO:0000313" key="3">
    <source>
        <dbReference type="Proteomes" id="UP000774617"/>
    </source>
</evidence>
<dbReference type="Proteomes" id="UP000774617">
    <property type="component" value="Unassembled WGS sequence"/>
</dbReference>
<comment type="caution">
    <text evidence="2">The sequence shown here is derived from an EMBL/GenBank/DDBJ whole genome shotgun (WGS) entry which is preliminary data.</text>
</comment>
<keyword evidence="1" id="KW-0472">Membrane</keyword>